<dbReference type="Proteomes" id="UP000018144">
    <property type="component" value="Unassembled WGS sequence"/>
</dbReference>
<dbReference type="OrthoDB" id="539213at2759"/>
<name>U4KZV9_PYROM</name>
<dbReference type="Gene3D" id="1.25.40.20">
    <property type="entry name" value="Ankyrin repeat-containing domain"/>
    <property type="match status" value="1"/>
</dbReference>
<proteinExistence type="predicted"/>
<gene>
    <name evidence="1" type="ORF">PCON_07807</name>
</gene>
<evidence type="ECO:0000313" key="2">
    <source>
        <dbReference type="Proteomes" id="UP000018144"/>
    </source>
</evidence>
<reference evidence="1 2" key="1">
    <citation type="journal article" date="2013" name="PLoS Genet.">
        <title>The genome and development-dependent transcriptomes of Pyronema confluens: a window into fungal evolution.</title>
        <authorList>
            <person name="Traeger S."/>
            <person name="Altegoer F."/>
            <person name="Freitag M."/>
            <person name="Gabaldon T."/>
            <person name="Kempken F."/>
            <person name="Kumar A."/>
            <person name="Marcet-Houben M."/>
            <person name="Poggeler S."/>
            <person name="Stajich J.E."/>
            <person name="Nowrousian M."/>
        </authorList>
    </citation>
    <scope>NUCLEOTIDE SEQUENCE [LARGE SCALE GENOMIC DNA]</scope>
    <source>
        <strain evidence="2">CBS 100304</strain>
        <tissue evidence="1">Vegetative mycelium</tissue>
    </source>
</reference>
<dbReference type="AlphaFoldDB" id="U4KZV9"/>
<evidence type="ECO:0000313" key="1">
    <source>
        <dbReference type="EMBL" id="CCX08218.1"/>
    </source>
</evidence>
<accession>U4KZV9</accession>
<dbReference type="InterPro" id="IPR051616">
    <property type="entry name" value="Cul2-RING_E3_ligase_SR"/>
</dbReference>
<organism evidence="1 2">
    <name type="scientific">Pyronema omphalodes (strain CBS 100304)</name>
    <name type="common">Pyronema confluens</name>
    <dbReference type="NCBI Taxonomy" id="1076935"/>
    <lineage>
        <taxon>Eukaryota</taxon>
        <taxon>Fungi</taxon>
        <taxon>Dikarya</taxon>
        <taxon>Ascomycota</taxon>
        <taxon>Pezizomycotina</taxon>
        <taxon>Pezizomycetes</taxon>
        <taxon>Pezizales</taxon>
        <taxon>Pyronemataceae</taxon>
        <taxon>Pyronema</taxon>
    </lineage>
</organism>
<dbReference type="SUPFAM" id="SSF48403">
    <property type="entry name" value="Ankyrin repeat"/>
    <property type="match status" value="1"/>
</dbReference>
<keyword evidence="2" id="KW-1185">Reference proteome</keyword>
<sequence length="212" mass="23110">MLLTLPREIILLVAEQACSYRDLNALTRCNKTLYSLLNKHLYGFSLAPPPRDILSHALRYAINTCPERTLVRFLDAGVCPSSQIFWPQPITLLSAAVLARREPLVRILLSRGADPNAVPMKRGKVYGEPPIVAATRSGQVDLMVVLMDKGAEVGGTQGAYLLGIAMGHGRAEAVRCLLHYGVDPRSMGVPKAPAQRRIVEEVIAPRMGMVGC</sequence>
<dbReference type="PANTHER" id="PTHR46224">
    <property type="entry name" value="ANKYRIN REPEAT FAMILY PROTEIN"/>
    <property type="match status" value="1"/>
</dbReference>
<protein>
    <submittedName>
        <fullName evidence="1">Similar to Ankyrin repeat and SOCS box protein 14 acc. no. Q8C6Y6</fullName>
    </submittedName>
</protein>
<dbReference type="SMART" id="SM00248">
    <property type="entry name" value="ANK"/>
    <property type="match status" value="3"/>
</dbReference>
<dbReference type="InterPro" id="IPR036770">
    <property type="entry name" value="Ankyrin_rpt-contain_sf"/>
</dbReference>
<dbReference type="EMBL" id="HF935397">
    <property type="protein sequence ID" value="CCX08218.1"/>
    <property type="molecule type" value="Genomic_DNA"/>
</dbReference>
<dbReference type="InterPro" id="IPR002110">
    <property type="entry name" value="Ankyrin_rpt"/>
</dbReference>
<dbReference type="Pfam" id="PF12796">
    <property type="entry name" value="Ank_2"/>
    <property type="match status" value="1"/>
</dbReference>